<protein>
    <submittedName>
        <fullName evidence="1">DUF924 domain-containing protein</fullName>
    </submittedName>
</protein>
<dbReference type="Proteomes" id="UP000265750">
    <property type="component" value="Unassembled WGS sequence"/>
</dbReference>
<dbReference type="OrthoDB" id="7593450at2"/>
<dbReference type="AlphaFoldDB" id="A0A3A1WG75"/>
<keyword evidence="2" id="KW-1185">Reference proteome</keyword>
<evidence type="ECO:0000313" key="2">
    <source>
        <dbReference type="Proteomes" id="UP000265750"/>
    </source>
</evidence>
<comment type="caution">
    <text evidence="1">The sequence shown here is derived from an EMBL/GenBank/DDBJ whole genome shotgun (WGS) entry which is preliminary data.</text>
</comment>
<proteinExistence type="predicted"/>
<dbReference type="SUPFAM" id="SSF48452">
    <property type="entry name" value="TPR-like"/>
    <property type="match status" value="1"/>
</dbReference>
<accession>A0A3A1WG75</accession>
<name>A0A3A1WG75_9HYPH</name>
<gene>
    <name evidence="1" type="ORF">D3218_16915</name>
</gene>
<sequence>MSEYSIDPQTIVDFWRDLGPERWFVKDRELDETIVHRFGDVYERAAQGEFDAWADEPNGALALVILLDQFPRNMFRGSPQAYATDAKALAIARAALARGDQWHVGEDVNQFFAMPLMHSETLDDQDECVRWMNEIGEENVPHAVEHRDIVARFGRFPHRNAVLGRDTTADERAFLDGGGFGG</sequence>
<dbReference type="Pfam" id="PF06041">
    <property type="entry name" value="DUF924"/>
    <property type="match status" value="1"/>
</dbReference>
<evidence type="ECO:0000313" key="1">
    <source>
        <dbReference type="EMBL" id="RIX98422.1"/>
    </source>
</evidence>
<dbReference type="InterPro" id="IPR011990">
    <property type="entry name" value="TPR-like_helical_dom_sf"/>
</dbReference>
<organism evidence="1 2">
    <name type="scientific">Aureimonas flava</name>
    <dbReference type="NCBI Taxonomy" id="2320271"/>
    <lineage>
        <taxon>Bacteria</taxon>
        <taxon>Pseudomonadati</taxon>
        <taxon>Pseudomonadota</taxon>
        <taxon>Alphaproteobacteria</taxon>
        <taxon>Hyphomicrobiales</taxon>
        <taxon>Aurantimonadaceae</taxon>
        <taxon>Aureimonas</taxon>
    </lineage>
</organism>
<dbReference type="EMBL" id="QYRN01000010">
    <property type="protein sequence ID" value="RIX98422.1"/>
    <property type="molecule type" value="Genomic_DNA"/>
</dbReference>
<dbReference type="RefSeq" id="WP_119541257.1">
    <property type="nucleotide sequence ID" value="NZ_QYRN01000010.1"/>
</dbReference>
<dbReference type="Gene3D" id="1.25.40.10">
    <property type="entry name" value="Tetratricopeptide repeat domain"/>
    <property type="match status" value="1"/>
</dbReference>
<dbReference type="InterPro" id="IPR010323">
    <property type="entry name" value="DUF924"/>
</dbReference>
<reference evidence="2" key="1">
    <citation type="submission" date="2018-09" db="EMBL/GenBank/DDBJ databases">
        <authorList>
            <person name="Tuo L."/>
        </authorList>
    </citation>
    <scope>NUCLEOTIDE SEQUENCE [LARGE SCALE GENOMIC DNA]</scope>
    <source>
        <strain evidence="2">M2BS4Y-1</strain>
    </source>
</reference>
<dbReference type="Gene3D" id="1.20.58.320">
    <property type="entry name" value="TPR-like"/>
    <property type="match status" value="1"/>
</dbReference>